<dbReference type="Pfam" id="PF24827">
    <property type="entry name" value="AstE_AspA_cat"/>
    <property type="match status" value="1"/>
</dbReference>
<dbReference type="SUPFAM" id="SSF53187">
    <property type="entry name" value="Zn-dependent exopeptidases"/>
    <property type="match status" value="1"/>
</dbReference>
<accession>A0A6I0EYD2</accession>
<reference evidence="6 7" key="1">
    <citation type="submission" date="2019-10" db="EMBL/GenBank/DDBJ databases">
        <title>Whole-genome sequence of the extremophile Heliorestis acidaminivorans DSM 24790.</title>
        <authorList>
            <person name="Kyndt J.A."/>
            <person name="Meyer T.E."/>
        </authorList>
    </citation>
    <scope>NUCLEOTIDE SEQUENCE [LARGE SCALE GENOMIC DNA]</scope>
    <source>
        <strain evidence="6 7">DSM 24790</strain>
    </source>
</reference>
<evidence type="ECO:0000259" key="5">
    <source>
        <dbReference type="Pfam" id="PF24827"/>
    </source>
</evidence>
<comment type="caution">
    <text evidence="6">The sequence shown here is derived from an EMBL/GenBank/DDBJ whole genome shotgun (WGS) entry which is preliminary data.</text>
</comment>
<dbReference type="Proteomes" id="UP000468766">
    <property type="component" value="Unassembled WGS sequence"/>
</dbReference>
<evidence type="ECO:0000256" key="4">
    <source>
        <dbReference type="ARBA" id="ARBA00022833"/>
    </source>
</evidence>
<protein>
    <recommendedName>
        <fullName evidence="5">Succinylglutamate desuccinylase/Aspartoacylase catalytic domain-containing protein</fullName>
    </recommendedName>
</protein>
<dbReference type="InterPro" id="IPR055438">
    <property type="entry name" value="AstE_AspA_cat"/>
</dbReference>
<evidence type="ECO:0000256" key="1">
    <source>
        <dbReference type="ARBA" id="ARBA00001947"/>
    </source>
</evidence>
<feature type="domain" description="Succinylglutamate desuccinylase/Aspartoacylase catalytic" evidence="5">
    <location>
        <begin position="29"/>
        <end position="211"/>
    </location>
</feature>
<dbReference type="RefSeq" id="WP_151619441.1">
    <property type="nucleotide sequence ID" value="NZ_WBXO01000003.1"/>
</dbReference>
<evidence type="ECO:0000313" key="7">
    <source>
        <dbReference type="Proteomes" id="UP000468766"/>
    </source>
</evidence>
<name>A0A6I0EYD2_9FIRM</name>
<keyword evidence="4" id="KW-0862">Zinc</keyword>
<evidence type="ECO:0000313" key="6">
    <source>
        <dbReference type="EMBL" id="KAB2953421.1"/>
    </source>
</evidence>
<keyword evidence="2" id="KW-0479">Metal-binding</keyword>
<proteinExistence type="predicted"/>
<dbReference type="AlphaFoldDB" id="A0A6I0EYD2"/>
<dbReference type="GO" id="GO:0016788">
    <property type="term" value="F:hydrolase activity, acting on ester bonds"/>
    <property type="evidence" value="ECO:0007669"/>
    <property type="project" value="InterPro"/>
</dbReference>
<dbReference type="CDD" id="cd06253">
    <property type="entry name" value="M14_ASTE_ASPA-like"/>
    <property type="match status" value="1"/>
</dbReference>
<dbReference type="EMBL" id="WBXO01000003">
    <property type="protein sequence ID" value="KAB2953421.1"/>
    <property type="molecule type" value="Genomic_DNA"/>
</dbReference>
<organism evidence="6 7">
    <name type="scientific">Heliorestis acidaminivorans</name>
    <dbReference type="NCBI Taxonomy" id="553427"/>
    <lineage>
        <taxon>Bacteria</taxon>
        <taxon>Bacillati</taxon>
        <taxon>Bacillota</taxon>
        <taxon>Clostridia</taxon>
        <taxon>Eubacteriales</taxon>
        <taxon>Heliobacteriaceae</taxon>
        <taxon>Heliorestis</taxon>
    </lineage>
</organism>
<dbReference type="PANTHER" id="PTHR37326:SF1">
    <property type="entry name" value="BLL3975 PROTEIN"/>
    <property type="match status" value="1"/>
</dbReference>
<dbReference type="OrthoDB" id="9782876at2"/>
<keyword evidence="3" id="KW-0378">Hydrolase</keyword>
<keyword evidence="7" id="KW-1185">Reference proteome</keyword>
<gene>
    <name evidence="6" type="ORF">F9B85_05795</name>
</gene>
<evidence type="ECO:0000256" key="3">
    <source>
        <dbReference type="ARBA" id="ARBA00022801"/>
    </source>
</evidence>
<dbReference type="GO" id="GO:0046872">
    <property type="term" value="F:metal ion binding"/>
    <property type="evidence" value="ECO:0007669"/>
    <property type="project" value="UniProtKB-KW"/>
</dbReference>
<dbReference type="PANTHER" id="PTHR37326">
    <property type="entry name" value="BLL3975 PROTEIN"/>
    <property type="match status" value="1"/>
</dbReference>
<dbReference type="Gene3D" id="3.40.630.10">
    <property type="entry name" value="Zn peptidases"/>
    <property type="match status" value="1"/>
</dbReference>
<comment type="cofactor">
    <cofactor evidence="1">
        <name>Zn(2+)</name>
        <dbReference type="ChEBI" id="CHEBI:29105"/>
    </cofactor>
</comment>
<dbReference type="InterPro" id="IPR053138">
    <property type="entry name" value="N-alpha-Ac-DABA_deacetylase"/>
</dbReference>
<evidence type="ECO:0000256" key="2">
    <source>
        <dbReference type="ARBA" id="ARBA00022723"/>
    </source>
</evidence>
<sequence length="327" mass="36805">MLEPIVELNIPFREPMVIYKNEFRGHGEGPLISLVSGIHGDELNGIYLLTCLSAFLEEVVQGKEPNYKLRGTVRIIPVVNVPGVNFAGRNWPFDNTDINRMFPGYDQGETTQRIADGIFQATKDSDYAIDIHSSNEQFYEIPHVRTFYPDDHELKLAPYLGCPYLLHRELTPIYKTQLSYHWKETAVSPYILMLGVARQIEEPIVQQVCQGLIDFMVATKILEGPPLETPKPIPLFGATNTNLVLSQAAGIFRPCAIVGTEQRQGDLLGHIYNVLTGALEEEVRAPASGLLAGLRTYPMVYEKELLARIFSSDENPGNRTDIWYPEQ</sequence>